<keyword evidence="2" id="KW-1185">Reference proteome</keyword>
<evidence type="ECO:0000313" key="2">
    <source>
        <dbReference type="Proteomes" id="UP001597347"/>
    </source>
</evidence>
<dbReference type="RefSeq" id="WP_377936746.1">
    <property type="nucleotide sequence ID" value="NZ_JBHUEA010000047.1"/>
</dbReference>
<dbReference type="Proteomes" id="UP001597347">
    <property type="component" value="Unassembled WGS sequence"/>
</dbReference>
<dbReference type="EMBL" id="JBHUEA010000047">
    <property type="protein sequence ID" value="MFD1723078.1"/>
    <property type="molecule type" value="Genomic_DNA"/>
</dbReference>
<name>A0ABW4LHZ3_9MICO</name>
<reference evidence="2" key="1">
    <citation type="journal article" date="2019" name="Int. J. Syst. Evol. Microbiol.">
        <title>The Global Catalogue of Microorganisms (GCM) 10K type strain sequencing project: providing services to taxonomists for standard genome sequencing and annotation.</title>
        <authorList>
            <consortium name="The Broad Institute Genomics Platform"/>
            <consortium name="The Broad Institute Genome Sequencing Center for Infectious Disease"/>
            <person name="Wu L."/>
            <person name="Ma J."/>
        </authorList>
    </citation>
    <scope>NUCLEOTIDE SEQUENCE [LARGE SCALE GENOMIC DNA]</scope>
    <source>
        <strain evidence="2">CGMCC 1.12471</strain>
    </source>
</reference>
<protein>
    <recommendedName>
        <fullName evidence="3">OmpR/PhoB-type domain-containing protein</fullName>
    </recommendedName>
</protein>
<proteinExistence type="predicted"/>
<comment type="caution">
    <text evidence="1">The sequence shown here is derived from an EMBL/GenBank/DDBJ whole genome shotgun (WGS) entry which is preliminary data.</text>
</comment>
<feature type="non-terminal residue" evidence="1">
    <location>
        <position position="102"/>
    </location>
</feature>
<dbReference type="PANTHER" id="PTHR35807:SF1">
    <property type="entry name" value="TRANSCRIPTIONAL REGULATOR REDD"/>
    <property type="match status" value="1"/>
</dbReference>
<dbReference type="PANTHER" id="PTHR35807">
    <property type="entry name" value="TRANSCRIPTIONAL REGULATOR REDD-RELATED"/>
    <property type="match status" value="1"/>
</dbReference>
<organism evidence="1 2">
    <name type="scientific">Amnibacterium endophyticum</name>
    <dbReference type="NCBI Taxonomy" id="2109337"/>
    <lineage>
        <taxon>Bacteria</taxon>
        <taxon>Bacillati</taxon>
        <taxon>Actinomycetota</taxon>
        <taxon>Actinomycetes</taxon>
        <taxon>Micrococcales</taxon>
        <taxon>Microbacteriaceae</taxon>
        <taxon>Amnibacterium</taxon>
    </lineage>
</organism>
<sequence length="102" mass="10157">MDGARAEVLGPVRTAVAGEVRPVAGALPRRLLVALALAGGTGRSAEGLVDDVWADDAPRSPRAALQMLVSRVRAAAGEGLVLSTPAGYRLAGSDQGGGQAGL</sequence>
<accession>A0ABW4LHZ3</accession>
<dbReference type="InterPro" id="IPR016032">
    <property type="entry name" value="Sig_transdc_resp-reg_C-effctor"/>
</dbReference>
<dbReference type="InterPro" id="IPR051677">
    <property type="entry name" value="AfsR-DnrI-RedD_regulator"/>
</dbReference>
<evidence type="ECO:0000313" key="1">
    <source>
        <dbReference type="EMBL" id="MFD1723078.1"/>
    </source>
</evidence>
<dbReference type="Gene3D" id="1.10.10.10">
    <property type="entry name" value="Winged helix-like DNA-binding domain superfamily/Winged helix DNA-binding domain"/>
    <property type="match status" value="1"/>
</dbReference>
<gene>
    <name evidence="1" type="ORF">ACFSBI_16135</name>
</gene>
<dbReference type="SUPFAM" id="SSF46894">
    <property type="entry name" value="C-terminal effector domain of the bipartite response regulators"/>
    <property type="match status" value="1"/>
</dbReference>
<evidence type="ECO:0008006" key="3">
    <source>
        <dbReference type="Google" id="ProtNLM"/>
    </source>
</evidence>
<dbReference type="InterPro" id="IPR036388">
    <property type="entry name" value="WH-like_DNA-bd_sf"/>
</dbReference>